<evidence type="ECO:0000313" key="7">
    <source>
        <dbReference type="Proteomes" id="UP000611629"/>
    </source>
</evidence>
<dbReference type="GO" id="GO:0003676">
    <property type="term" value="F:nucleic acid binding"/>
    <property type="evidence" value="ECO:0007669"/>
    <property type="project" value="InterPro"/>
</dbReference>
<name>A0A974BJM1_SEDHY</name>
<accession>A0A974BJM1</accession>
<dbReference type="GO" id="GO:0005829">
    <property type="term" value="C:cytosol"/>
    <property type="evidence" value="ECO:0007669"/>
    <property type="project" value="TreeGrafter"/>
</dbReference>
<dbReference type="RefSeq" id="WP_179237559.1">
    <property type="nucleotide sequence ID" value="NZ_JACBNQ010000005.1"/>
</dbReference>
<evidence type="ECO:0000256" key="1">
    <source>
        <dbReference type="ARBA" id="ARBA00022722"/>
    </source>
</evidence>
<evidence type="ECO:0000259" key="5">
    <source>
        <dbReference type="SMART" id="SM00507"/>
    </source>
</evidence>
<dbReference type="PANTHER" id="PTHR41286">
    <property type="entry name" value="HNH NUCLEASE YAJD-RELATED"/>
    <property type="match status" value="1"/>
</dbReference>
<dbReference type="Gene3D" id="1.10.30.50">
    <property type="match status" value="1"/>
</dbReference>
<feature type="domain" description="HNH nuclease" evidence="5">
    <location>
        <begin position="25"/>
        <end position="81"/>
    </location>
</feature>
<dbReference type="GO" id="GO:0016787">
    <property type="term" value="F:hydrolase activity"/>
    <property type="evidence" value="ECO:0007669"/>
    <property type="project" value="UniProtKB-KW"/>
</dbReference>
<dbReference type="InterPro" id="IPR003615">
    <property type="entry name" value="HNH_nuc"/>
</dbReference>
<proteinExistence type="inferred from homology"/>
<dbReference type="Pfam" id="PF01844">
    <property type="entry name" value="HNH"/>
    <property type="match status" value="1"/>
</dbReference>
<dbReference type="SMART" id="SM00507">
    <property type="entry name" value="HNHc"/>
    <property type="match status" value="1"/>
</dbReference>
<keyword evidence="2" id="KW-0378">Hydrolase</keyword>
<comment type="similarity">
    <text evidence="3">Belongs to the HNH nuclease family.</text>
</comment>
<keyword evidence="6" id="KW-0255">Endonuclease</keyword>
<reference evidence="6" key="1">
    <citation type="submission" date="2020-07" db="EMBL/GenBank/DDBJ databases">
        <title>Genomic analysis of a strain of Sedimentibacter Hydroxybenzoicus DSM7310.</title>
        <authorList>
            <person name="Ma S."/>
        </authorList>
    </citation>
    <scope>NUCLEOTIDE SEQUENCE</scope>
    <source>
        <strain evidence="6">DSM 7310</strain>
    </source>
</reference>
<dbReference type="AlphaFoldDB" id="A0A974BJM1"/>
<dbReference type="PANTHER" id="PTHR41286:SF1">
    <property type="entry name" value="HNH NUCLEASE YAJD-RELATED"/>
    <property type="match status" value="1"/>
</dbReference>
<comment type="caution">
    <text evidence="6">The sequence shown here is derived from an EMBL/GenBank/DDBJ whole genome shotgun (WGS) entry which is preliminary data.</text>
</comment>
<protein>
    <recommendedName>
        <fullName evidence="4">Putative HNH nuclease YajD</fullName>
    </recommendedName>
</protein>
<sequence length="103" mass="12607">MNKKLYNYIITGDVDKFYNDRIWRKKRRYIIERDNKECQKCKRKGGYSKATCVHHKKHLKEYPLLALDDDNLESLCDTCHNEEHPEKLIKNTKEKFTTEERWE</sequence>
<organism evidence="6 7">
    <name type="scientific">Sedimentibacter hydroxybenzoicus DSM 7310</name>
    <dbReference type="NCBI Taxonomy" id="1123245"/>
    <lineage>
        <taxon>Bacteria</taxon>
        <taxon>Bacillati</taxon>
        <taxon>Bacillota</taxon>
        <taxon>Tissierellia</taxon>
        <taxon>Sedimentibacter</taxon>
    </lineage>
</organism>
<dbReference type="EMBL" id="JACBNQ010000005">
    <property type="protein sequence ID" value="NYB73865.1"/>
    <property type="molecule type" value="Genomic_DNA"/>
</dbReference>
<dbReference type="InterPro" id="IPR002711">
    <property type="entry name" value="HNH"/>
</dbReference>
<dbReference type="Proteomes" id="UP000611629">
    <property type="component" value="Unassembled WGS sequence"/>
</dbReference>
<gene>
    <name evidence="6" type="ORF">HZF24_06895</name>
</gene>
<evidence type="ECO:0000256" key="3">
    <source>
        <dbReference type="ARBA" id="ARBA00038412"/>
    </source>
</evidence>
<evidence type="ECO:0000313" key="6">
    <source>
        <dbReference type="EMBL" id="NYB73865.1"/>
    </source>
</evidence>
<keyword evidence="7" id="KW-1185">Reference proteome</keyword>
<dbReference type="CDD" id="cd00085">
    <property type="entry name" value="HNHc"/>
    <property type="match status" value="1"/>
</dbReference>
<evidence type="ECO:0000256" key="4">
    <source>
        <dbReference type="ARBA" id="ARBA00040194"/>
    </source>
</evidence>
<dbReference type="GO" id="GO:0004519">
    <property type="term" value="F:endonuclease activity"/>
    <property type="evidence" value="ECO:0007669"/>
    <property type="project" value="UniProtKB-KW"/>
</dbReference>
<evidence type="ECO:0000256" key="2">
    <source>
        <dbReference type="ARBA" id="ARBA00022801"/>
    </source>
</evidence>
<dbReference type="GO" id="GO:0008270">
    <property type="term" value="F:zinc ion binding"/>
    <property type="evidence" value="ECO:0007669"/>
    <property type="project" value="InterPro"/>
</dbReference>
<keyword evidence="1" id="KW-0540">Nuclease</keyword>